<keyword evidence="10" id="KW-1185">Reference proteome</keyword>
<dbReference type="Pfam" id="PF10661">
    <property type="entry name" value="EssA"/>
    <property type="match status" value="1"/>
</dbReference>
<dbReference type="EMBL" id="OBEK01000003">
    <property type="protein sequence ID" value="SNZ14049.1"/>
    <property type="molecule type" value="Genomic_DNA"/>
</dbReference>
<dbReference type="Proteomes" id="UP000219356">
    <property type="component" value="Unassembled WGS sequence"/>
</dbReference>
<dbReference type="GO" id="GO:0005886">
    <property type="term" value="C:plasma membrane"/>
    <property type="evidence" value="ECO:0007669"/>
    <property type="project" value="UniProtKB-SubCell"/>
</dbReference>
<feature type="transmembrane region" description="Helical" evidence="8">
    <location>
        <begin position="141"/>
        <end position="160"/>
    </location>
</feature>
<evidence type="ECO:0000256" key="6">
    <source>
        <dbReference type="ARBA" id="ARBA00023136"/>
    </source>
</evidence>
<evidence type="ECO:0000256" key="5">
    <source>
        <dbReference type="ARBA" id="ARBA00022989"/>
    </source>
</evidence>
<keyword evidence="3" id="KW-1003">Cell membrane</keyword>
<dbReference type="NCBIfam" id="TIGR03927">
    <property type="entry name" value="T7SS_EssA_Firm"/>
    <property type="match status" value="1"/>
</dbReference>
<keyword evidence="4 8" id="KW-0812">Transmembrane</keyword>
<keyword evidence="5 8" id="KW-1133">Transmembrane helix</keyword>
<evidence type="ECO:0000256" key="1">
    <source>
        <dbReference type="ARBA" id="ARBA00004162"/>
    </source>
</evidence>
<evidence type="ECO:0000256" key="8">
    <source>
        <dbReference type="SAM" id="Phobius"/>
    </source>
</evidence>
<dbReference type="InterPro" id="IPR034026">
    <property type="entry name" value="EssA"/>
</dbReference>
<evidence type="ECO:0000256" key="2">
    <source>
        <dbReference type="ARBA" id="ARBA00008570"/>
    </source>
</evidence>
<protein>
    <submittedName>
        <fullName evidence="9">Type VII secretion protein EssA</fullName>
    </submittedName>
</protein>
<gene>
    <name evidence="9" type="ORF">SAMN05421503_2209</name>
</gene>
<sequence>MKTKKKRFDLAFIIIIFLLILPLEVSAESHSEDKNENGSLDLQIDRIQKDKNAVTENKETEKEKKFPNLFKSDTTEEIQQKSEKQKSELEDLQDTIFTLDIDAPTRNEQVQDSLFTSDYTSEAATVLQESDETKEDSGKGVLIFLIGIALVLCVGLYMLMRKLLD</sequence>
<evidence type="ECO:0000256" key="3">
    <source>
        <dbReference type="ARBA" id="ARBA00022475"/>
    </source>
</evidence>
<dbReference type="AlphaFoldDB" id="A0A285NX90"/>
<feature type="compositionally biased region" description="Basic and acidic residues" evidence="7">
    <location>
        <begin position="78"/>
        <end position="89"/>
    </location>
</feature>
<name>A0A285NX90_9BACI</name>
<feature type="region of interest" description="Disordered" evidence="7">
    <location>
        <begin position="52"/>
        <end position="89"/>
    </location>
</feature>
<accession>A0A285NX90</accession>
<evidence type="ECO:0000256" key="7">
    <source>
        <dbReference type="SAM" id="MobiDB-lite"/>
    </source>
</evidence>
<keyword evidence="6 8" id="KW-0472">Membrane</keyword>
<dbReference type="RefSeq" id="WP_097042098.1">
    <property type="nucleotide sequence ID" value="NZ_OBEK01000003.1"/>
</dbReference>
<feature type="compositionally biased region" description="Basic and acidic residues" evidence="7">
    <location>
        <begin position="52"/>
        <end position="66"/>
    </location>
</feature>
<reference evidence="10" key="1">
    <citation type="submission" date="2017-09" db="EMBL/GenBank/DDBJ databases">
        <authorList>
            <person name="Varghese N."/>
            <person name="Submissions S."/>
        </authorList>
    </citation>
    <scope>NUCLEOTIDE SEQUENCE [LARGE SCALE GENOMIC DNA]</scope>
    <source>
        <strain evidence="10">CGMCC 1.8913</strain>
    </source>
</reference>
<dbReference type="InterPro" id="IPR018920">
    <property type="entry name" value="EssA/YueC"/>
</dbReference>
<comment type="similarity">
    <text evidence="2">Belongs to the EssA family.</text>
</comment>
<evidence type="ECO:0000313" key="9">
    <source>
        <dbReference type="EMBL" id="SNZ14049.1"/>
    </source>
</evidence>
<evidence type="ECO:0000256" key="4">
    <source>
        <dbReference type="ARBA" id="ARBA00022692"/>
    </source>
</evidence>
<comment type="subcellular location">
    <subcellularLocation>
        <location evidence="1">Cell membrane</location>
        <topology evidence="1">Single-pass membrane protein</topology>
    </subcellularLocation>
</comment>
<dbReference type="OrthoDB" id="2870878at2"/>
<proteinExistence type="inferred from homology"/>
<evidence type="ECO:0000313" key="10">
    <source>
        <dbReference type="Proteomes" id="UP000219356"/>
    </source>
</evidence>
<organism evidence="9 10">
    <name type="scientific">Terribacillus aidingensis</name>
    <dbReference type="NCBI Taxonomy" id="586416"/>
    <lineage>
        <taxon>Bacteria</taxon>
        <taxon>Bacillati</taxon>
        <taxon>Bacillota</taxon>
        <taxon>Bacilli</taxon>
        <taxon>Bacillales</taxon>
        <taxon>Bacillaceae</taxon>
        <taxon>Terribacillus</taxon>
    </lineage>
</organism>